<feature type="compositionally biased region" description="Basic and acidic residues" evidence="1">
    <location>
        <begin position="367"/>
        <end position="388"/>
    </location>
</feature>
<dbReference type="EMBL" id="CADCTE010000202">
    <property type="protein sequence ID" value="CAA9278355.1"/>
    <property type="molecule type" value="Genomic_DNA"/>
</dbReference>
<feature type="compositionally biased region" description="Basic and acidic residues" evidence="1">
    <location>
        <begin position="195"/>
        <end position="204"/>
    </location>
</feature>
<feature type="region of interest" description="Disordered" evidence="1">
    <location>
        <begin position="189"/>
        <end position="397"/>
    </location>
</feature>
<feature type="compositionally biased region" description="Low complexity" evidence="1">
    <location>
        <begin position="311"/>
        <end position="320"/>
    </location>
</feature>
<organism evidence="2">
    <name type="scientific">uncultured Arthrobacter sp</name>
    <dbReference type="NCBI Taxonomy" id="114050"/>
    <lineage>
        <taxon>Bacteria</taxon>
        <taxon>Bacillati</taxon>
        <taxon>Actinomycetota</taxon>
        <taxon>Actinomycetes</taxon>
        <taxon>Micrococcales</taxon>
        <taxon>Micrococcaceae</taxon>
        <taxon>Arthrobacter</taxon>
        <taxon>environmental samples</taxon>
    </lineage>
</organism>
<dbReference type="AlphaFoldDB" id="A0A6J4JGG6"/>
<accession>A0A6J4JGG6</accession>
<feature type="compositionally biased region" description="Basic and acidic residues" evidence="1">
    <location>
        <begin position="21"/>
        <end position="38"/>
    </location>
</feature>
<gene>
    <name evidence="2" type="ORF">AVDCRST_MAG83-3703</name>
</gene>
<feature type="compositionally biased region" description="Low complexity" evidence="1">
    <location>
        <begin position="124"/>
        <end position="151"/>
    </location>
</feature>
<feature type="compositionally biased region" description="Basic and acidic residues" evidence="1">
    <location>
        <begin position="280"/>
        <end position="297"/>
    </location>
</feature>
<feature type="region of interest" description="Disordered" evidence="1">
    <location>
        <begin position="1"/>
        <end position="177"/>
    </location>
</feature>
<reference evidence="2" key="1">
    <citation type="submission" date="2020-02" db="EMBL/GenBank/DDBJ databases">
        <authorList>
            <person name="Meier V. D."/>
        </authorList>
    </citation>
    <scope>NUCLEOTIDE SEQUENCE</scope>
    <source>
        <strain evidence="2">AVDCRST_MAG83</strain>
    </source>
</reference>
<evidence type="ECO:0000256" key="1">
    <source>
        <dbReference type="SAM" id="MobiDB-lite"/>
    </source>
</evidence>
<sequence>GVLPGLPASDRPRRGPRHCPFRNDEHPHLPPVRPRDGRPFVGCAALHRAGVGPVRSGGRDRTRTADGRKHSAPVRGPLGGPPRDRRARRHHRHRRTRARRRGDEHRHHPLPLRDPVPAGPSLPGPAAAGPRGLGGRLAAALPRRGLPSAPLDRGDAQSALARRESGLGALPRAGDTAGRCLRHRVLPGAAVAELSPHRRGDRTPRPRPAGRPGRVDPRRGRGGRCGEGCQRLPARPRRRPGRPAFDAGRNALPPRGDASGGDRGPQPDRVVVVAGRQHPAFRDALRPAAHGRDRLRGDGGLPAGHPPLPAAAPSALGAGSDDPDPVFAPHLRHELGRSAGTHARSRPGVLVPGGGCGGARHPVPADPRPRPPRADRLGRRAGRPERRAPRTAPGPAL</sequence>
<feature type="compositionally biased region" description="Basic residues" evidence="1">
    <location>
        <begin position="85"/>
        <end position="100"/>
    </location>
</feature>
<feature type="non-terminal residue" evidence="2">
    <location>
        <position position="397"/>
    </location>
</feature>
<evidence type="ECO:0000313" key="2">
    <source>
        <dbReference type="EMBL" id="CAA9278355.1"/>
    </source>
</evidence>
<proteinExistence type="predicted"/>
<feature type="compositionally biased region" description="Pro residues" evidence="1">
    <location>
        <begin position="112"/>
        <end position="123"/>
    </location>
</feature>
<feature type="non-terminal residue" evidence="2">
    <location>
        <position position="1"/>
    </location>
</feature>
<protein>
    <submittedName>
        <fullName evidence="2">Uncharacterized protein</fullName>
    </submittedName>
</protein>
<name>A0A6J4JGG6_9MICC</name>
<feature type="compositionally biased region" description="Basic and acidic residues" evidence="1">
    <location>
        <begin position="57"/>
        <end position="69"/>
    </location>
</feature>